<dbReference type="PROSITE" id="PS51257">
    <property type="entry name" value="PROKAR_LIPOPROTEIN"/>
    <property type="match status" value="1"/>
</dbReference>
<keyword evidence="3" id="KW-1185">Reference proteome</keyword>
<dbReference type="EMBL" id="JADQTO010000006">
    <property type="protein sequence ID" value="MBG0562701.1"/>
    <property type="molecule type" value="Genomic_DNA"/>
</dbReference>
<evidence type="ECO:0008006" key="4">
    <source>
        <dbReference type="Google" id="ProtNLM"/>
    </source>
</evidence>
<sequence length="400" mass="42306">MTTRRTLLLLAGSGLAAAATGCREPAAKATEAALPDVVLADSTRGLLRLFPGGEQRLGSAVVAFDGAHVYARQDADLVRFDPATGATTRSTALGGGWLPRAVSADGRACALGRTPAEVRPVARARTPLLITGPDGDREYDLPGVIEPDAFTTDGQGLFVLDWLPANAPETYRVRLLDLTTGELQPLLTRNKVPVPAGAEEEMRGEGRQAVLSADRQMLFTLYTHQPGHRHTRDLVSGRPGNAHAFVHVLHLTERWAYCLDLPHPFGEGGMDGHALAADQHRIAVVDLNSGKLAYAGPSSLTVEQVVDVRPAAGATAALILTTDGRTLIGGGDAVTVLDTAAHTPIARWELPAPIKGLALSRDGARLYAGAERRLIWLDATSGKRAGQREVIGLTAVKQVL</sequence>
<keyword evidence="1" id="KW-0732">Signal</keyword>
<reference evidence="2" key="1">
    <citation type="submission" date="2020-11" db="EMBL/GenBank/DDBJ databases">
        <title>Isolation and identification of active actinomycetes.</title>
        <authorList>
            <person name="Sun X."/>
        </authorList>
    </citation>
    <scope>NUCLEOTIDE SEQUENCE</scope>
    <source>
        <strain evidence="2">NEAU-A11</strain>
    </source>
</reference>
<dbReference type="SUPFAM" id="SSF51004">
    <property type="entry name" value="C-terminal (heme d1) domain of cytochrome cd1-nitrite reductase"/>
    <property type="match status" value="1"/>
</dbReference>
<feature type="chain" id="PRO_5038711100" description="Lipoprotein" evidence="1">
    <location>
        <begin position="19"/>
        <end position="400"/>
    </location>
</feature>
<comment type="caution">
    <text evidence="2">The sequence shown here is derived from an EMBL/GenBank/DDBJ whole genome shotgun (WGS) entry which is preliminary data.</text>
</comment>
<dbReference type="InterPro" id="IPR011048">
    <property type="entry name" value="Haem_d1_sf"/>
</dbReference>
<evidence type="ECO:0000256" key="1">
    <source>
        <dbReference type="SAM" id="SignalP"/>
    </source>
</evidence>
<proteinExistence type="predicted"/>
<gene>
    <name evidence="2" type="ORF">I4J89_14690</name>
</gene>
<evidence type="ECO:0000313" key="2">
    <source>
        <dbReference type="EMBL" id="MBG0562701.1"/>
    </source>
</evidence>
<feature type="signal peptide" evidence="1">
    <location>
        <begin position="1"/>
        <end position="18"/>
    </location>
</feature>
<dbReference type="Gene3D" id="2.130.10.10">
    <property type="entry name" value="YVTN repeat-like/Quinoprotein amine dehydrogenase"/>
    <property type="match status" value="1"/>
</dbReference>
<dbReference type="Proteomes" id="UP000598146">
    <property type="component" value="Unassembled WGS sequence"/>
</dbReference>
<evidence type="ECO:0000313" key="3">
    <source>
        <dbReference type="Proteomes" id="UP000598146"/>
    </source>
</evidence>
<dbReference type="InterPro" id="IPR015943">
    <property type="entry name" value="WD40/YVTN_repeat-like_dom_sf"/>
</dbReference>
<dbReference type="PROSITE" id="PS51318">
    <property type="entry name" value="TAT"/>
    <property type="match status" value="1"/>
</dbReference>
<accession>A0A931C852</accession>
<dbReference type="InterPro" id="IPR006311">
    <property type="entry name" value="TAT_signal"/>
</dbReference>
<organism evidence="2 3">
    <name type="scientific">Actinoplanes aureus</name>
    <dbReference type="NCBI Taxonomy" id="2792083"/>
    <lineage>
        <taxon>Bacteria</taxon>
        <taxon>Bacillati</taxon>
        <taxon>Actinomycetota</taxon>
        <taxon>Actinomycetes</taxon>
        <taxon>Micromonosporales</taxon>
        <taxon>Micromonosporaceae</taxon>
        <taxon>Actinoplanes</taxon>
    </lineage>
</organism>
<name>A0A931C852_9ACTN</name>
<dbReference type="RefSeq" id="WP_196414506.1">
    <property type="nucleotide sequence ID" value="NZ_JADQTO010000006.1"/>
</dbReference>
<dbReference type="AlphaFoldDB" id="A0A931C852"/>
<protein>
    <recommendedName>
        <fullName evidence="4">Lipoprotein</fullName>
    </recommendedName>
</protein>